<dbReference type="OrthoDB" id="430659at2759"/>
<keyword evidence="1" id="KW-1133">Transmembrane helix</keyword>
<dbReference type="AlphaFoldDB" id="A0A0B2VSD5"/>
<accession>A0A0B2VSD5</accession>
<dbReference type="Proteomes" id="UP000031036">
    <property type="component" value="Unassembled WGS sequence"/>
</dbReference>
<evidence type="ECO:0000313" key="2">
    <source>
        <dbReference type="EMBL" id="KHN84262.1"/>
    </source>
</evidence>
<organism evidence="2 3">
    <name type="scientific">Toxocara canis</name>
    <name type="common">Canine roundworm</name>
    <dbReference type="NCBI Taxonomy" id="6265"/>
    <lineage>
        <taxon>Eukaryota</taxon>
        <taxon>Metazoa</taxon>
        <taxon>Ecdysozoa</taxon>
        <taxon>Nematoda</taxon>
        <taxon>Chromadorea</taxon>
        <taxon>Rhabditida</taxon>
        <taxon>Spirurina</taxon>
        <taxon>Ascaridomorpha</taxon>
        <taxon>Ascaridoidea</taxon>
        <taxon>Toxocaridae</taxon>
        <taxon>Toxocara</taxon>
    </lineage>
</organism>
<gene>
    <name evidence="2" type="ORF">Tcan_05626</name>
</gene>
<comment type="caution">
    <text evidence="2">The sequence shown here is derived from an EMBL/GenBank/DDBJ whole genome shotgun (WGS) entry which is preliminary data.</text>
</comment>
<keyword evidence="1" id="KW-0812">Transmembrane</keyword>
<feature type="transmembrane region" description="Helical" evidence="1">
    <location>
        <begin position="63"/>
        <end position="83"/>
    </location>
</feature>
<name>A0A0B2VSD5_TOXCA</name>
<proteinExistence type="predicted"/>
<keyword evidence="1" id="KW-0472">Membrane</keyword>
<reference evidence="2 3" key="1">
    <citation type="submission" date="2014-11" db="EMBL/GenBank/DDBJ databases">
        <title>Genetic blueprint of the zoonotic pathogen Toxocara canis.</title>
        <authorList>
            <person name="Zhu X.-Q."/>
            <person name="Korhonen P.K."/>
            <person name="Cai H."/>
            <person name="Young N.D."/>
            <person name="Nejsum P."/>
            <person name="von Samson-Himmelstjerna G."/>
            <person name="Boag P.R."/>
            <person name="Tan P."/>
            <person name="Li Q."/>
            <person name="Min J."/>
            <person name="Yang Y."/>
            <person name="Wang X."/>
            <person name="Fang X."/>
            <person name="Hall R.S."/>
            <person name="Hofmann A."/>
            <person name="Sternberg P.W."/>
            <person name="Jex A.R."/>
            <person name="Gasser R.B."/>
        </authorList>
    </citation>
    <scope>NUCLEOTIDE SEQUENCE [LARGE SCALE GENOMIC DNA]</scope>
    <source>
        <strain evidence="2">PN_DK_2014</strain>
    </source>
</reference>
<sequence>MLNETKKYPVIVSSSEDAHKLQEDEVALCCCEYVDEHGTKRHLLQTFCECVELDEFVSRNGAILYRTSLTLLLLLINFSTLFMKCYKKTRKRR</sequence>
<evidence type="ECO:0000256" key="1">
    <source>
        <dbReference type="SAM" id="Phobius"/>
    </source>
</evidence>
<protein>
    <submittedName>
        <fullName evidence="2">Uncharacterized protein</fullName>
    </submittedName>
</protein>
<keyword evidence="3" id="KW-1185">Reference proteome</keyword>
<dbReference type="EMBL" id="JPKZ01001028">
    <property type="protein sequence ID" value="KHN84262.1"/>
    <property type="molecule type" value="Genomic_DNA"/>
</dbReference>
<evidence type="ECO:0000313" key="3">
    <source>
        <dbReference type="Proteomes" id="UP000031036"/>
    </source>
</evidence>